<evidence type="ECO:0000313" key="3">
    <source>
        <dbReference type="Proteomes" id="UP000249873"/>
    </source>
</evidence>
<name>A0A2Z4G791_9BACT</name>
<dbReference type="Pfam" id="PF01243">
    <property type="entry name" value="PNPOx_N"/>
    <property type="match status" value="1"/>
</dbReference>
<dbReference type="PANTHER" id="PTHR39336">
    <property type="entry name" value="PYRIDOXAMINE PHOSPHATE OXIDASE FAMILY PROTEIN (AFU_ORTHOLOGUE AFUA_6G11440)"/>
    <property type="match status" value="1"/>
</dbReference>
<dbReference type="InterPro" id="IPR012349">
    <property type="entry name" value="Split_barrel_FMN-bd"/>
</dbReference>
<organism evidence="2 3">
    <name type="scientific">Arcticibacterium luteifluviistationis</name>
    <dbReference type="NCBI Taxonomy" id="1784714"/>
    <lineage>
        <taxon>Bacteria</taxon>
        <taxon>Pseudomonadati</taxon>
        <taxon>Bacteroidota</taxon>
        <taxon>Cytophagia</taxon>
        <taxon>Cytophagales</taxon>
        <taxon>Leadbetterellaceae</taxon>
        <taxon>Arcticibacterium</taxon>
    </lineage>
</organism>
<evidence type="ECO:0000259" key="1">
    <source>
        <dbReference type="Pfam" id="PF01243"/>
    </source>
</evidence>
<evidence type="ECO:0000313" key="2">
    <source>
        <dbReference type="EMBL" id="AWV97019.1"/>
    </source>
</evidence>
<sequence length="180" mass="20745">MAKIHPEISEDLKKFIEAQHIFFVGTAMEDGKVNVSPKGRDSMRVIGPNKILWRNLTGSGNETAAHIKKVNRITLMWCAFEGKPMILRCYGTAKAYHERDTEWEELNGMFPHSNGARQVYEIEVETVQTSCGYSIPFMDFKEDRDVLEKWTENKGRDGIRDYWKEKNTKSFDGAETGIFE</sequence>
<dbReference type="OrthoDB" id="115989at2"/>
<dbReference type="AlphaFoldDB" id="A0A2Z4G791"/>
<gene>
    <name evidence="2" type="ORF">DJ013_02035</name>
</gene>
<dbReference type="KEGG" id="als:DJ013_02035"/>
<dbReference type="RefSeq" id="WP_111370121.1">
    <property type="nucleotide sequence ID" value="NZ_CP029480.1"/>
</dbReference>
<dbReference type="EMBL" id="CP029480">
    <property type="protein sequence ID" value="AWV97019.1"/>
    <property type="molecule type" value="Genomic_DNA"/>
</dbReference>
<keyword evidence="3" id="KW-1185">Reference proteome</keyword>
<dbReference type="Proteomes" id="UP000249873">
    <property type="component" value="Chromosome"/>
</dbReference>
<protein>
    <submittedName>
        <fullName evidence="2">Pyridoxamine 5'-phosphate oxidase</fullName>
    </submittedName>
</protein>
<accession>A0A2Z4G791</accession>
<reference evidence="2 3" key="1">
    <citation type="submission" date="2018-05" db="EMBL/GenBank/DDBJ databases">
        <title>Complete genome sequence of Arcticibacterium luteifluviistationis SM1504T, a cytophagaceae bacterium isolated from Arctic surface seawater.</title>
        <authorList>
            <person name="Li Y."/>
            <person name="Qin Q.-L."/>
        </authorList>
    </citation>
    <scope>NUCLEOTIDE SEQUENCE [LARGE SCALE GENOMIC DNA]</scope>
    <source>
        <strain evidence="2 3">SM1504</strain>
    </source>
</reference>
<dbReference type="PANTHER" id="PTHR39336:SF1">
    <property type="entry name" value="PYRIDOXAMINE PHOSPHATE OXIDASE FAMILY PROTEIN (AFU_ORTHOLOGUE AFUA_6G11440)"/>
    <property type="match status" value="1"/>
</dbReference>
<dbReference type="SUPFAM" id="SSF50475">
    <property type="entry name" value="FMN-binding split barrel"/>
    <property type="match status" value="1"/>
</dbReference>
<dbReference type="InterPro" id="IPR011576">
    <property type="entry name" value="Pyridox_Oxase_N"/>
</dbReference>
<feature type="domain" description="Pyridoxamine 5'-phosphate oxidase N-terminal" evidence="1">
    <location>
        <begin position="9"/>
        <end position="131"/>
    </location>
</feature>
<proteinExistence type="predicted"/>
<dbReference type="Gene3D" id="2.30.110.10">
    <property type="entry name" value="Electron Transport, Fmn-binding Protein, Chain A"/>
    <property type="match status" value="1"/>
</dbReference>